<dbReference type="RefSeq" id="WP_091830100.1">
    <property type="nucleotide sequence ID" value="NZ_FNZK01000004.1"/>
</dbReference>
<dbReference type="EMBL" id="FNZK01000004">
    <property type="protein sequence ID" value="SEJ22420.1"/>
    <property type="molecule type" value="Genomic_DNA"/>
</dbReference>
<reference evidence="2 3" key="1">
    <citation type="submission" date="2016-10" db="EMBL/GenBank/DDBJ databases">
        <authorList>
            <person name="de Groot N.N."/>
        </authorList>
    </citation>
    <scope>NUCLEOTIDE SEQUENCE [LARGE SCALE GENOMIC DNA]</scope>
    <source>
        <strain evidence="2 3">DSM 2179</strain>
    </source>
</reference>
<accession>A0A1H6XC10</accession>
<keyword evidence="3" id="KW-1185">Reference proteome</keyword>
<keyword evidence="1" id="KW-0732">Signal</keyword>
<evidence type="ECO:0008006" key="4">
    <source>
        <dbReference type="Google" id="ProtNLM"/>
    </source>
</evidence>
<protein>
    <recommendedName>
        <fullName evidence="4">Copper amine oxidase N-terminal domain-containing protein</fullName>
    </recommendedName>
</protein>
<feature type="chain" id="PRO_5011748768" description="Copper amine oxidase N-terminal domain-containing protein" evidence="1">
    <location>
        <begin position="22"/>
        <end position="199"/>
    </location>
</feature>
<dbReference type="STRING" id="84035.SAMN05660742_104223"/>
<proteinExistence type="predicted"/>
<evidence type="ECO:0000313" key="3">
    <source>
        <dbReference type="Proteomes" id="UP000199662"/>
    </source>
</evidence>
<dbReference type="AlphaFoldDB" id="A0A1H6XC10"/>
<sequence length="199" mass="22468">MLKKIIILVCLLLTLSGTVLAMRNDASFSYKGIKLGDDYQSMTEKIGNPRFDLSKLIAGTMVTYYMYKDDTKIGFDTIHNQVVDIQIGDKNYVDVNGIKIGATPYKMQKVYGKSTRTMLGGKLFYIYVNEKDKQEKLLLQLDPDEGYLTGFRITNLIVDEKSDIKTSDADLDQSVNPNDVNTIYMGSKDIDTSRVKTNQ</sequence>
<dbReference type="Proteomes" id="UP000199662">
    <property type="component" value="Unassembled WGS sequence"/>
</dbReference>
<organism evidence="2 3">
    <name type="scientific">Propionispira arboris</name>
    <dbReference type="NCBI Taxonomy" id="84035"/>
    <lineage>
        <taxon>Bacteria</taxon>
        <taxon>Bacillati</taxon>
        <taxon>Bacillota</taxon>
        <taxon>Negativicutes</taxon>
        <taxon>Selenomonadales</taxon>
        <taxon>Selenomonadaceae</taxon>
        <taxon>Propionispira</taxon>
    </lineage>
</organism>
<feature type="signal peptide" evidence="1">
    <location>
        <begin position="1"/>
        <end position="21"/>
    </location>
</feature>
<gene>
    <name evidence="2" type="ORF">SAMN05660742_104223</name>
</gene>
<evidence type="ECO:0000256" key="1">
    <source>
        <dbReference type="SAM" id="SignalP"/>
    </source>
</evidence>
<evidence type="ECO:0000313" key="2">
    <source>
        <dbReference type="EMBL" id="SEJ22420.1"/>
    </source>
</evidence>
<name>A0A1H6XC10_9FIRM</name>